<proteinExistence type="predicted"/>
<protein>
    <submittedName>
        <fullName evidence="2">Uncharacterized protein</fullName>
    </submittedName>
</protein>
<dbReference type="EMBL" id="HACG01002658">
    <property type="protein sequence ID" value="CEK49523.1"/>
    <property type="molecule type" value="Transcribed_RNA"/>
</dbReference>
<dbReference type="AlphaFoldDB" id="A0A0B6Y087"/>
<evidence type="ECO:0000256" key="1">
    <source>
        <dbReference type="SAM" id="MobiDB-lite"/>
    </source>
</evidence>
<name>A0A0B6Y087_9EUPU</name>
<feature type="non-terminal residue" evidence="2">
    <location>
        <position position="50"/>
    </location>
</feature>
<evidence type="ECO:0000313" key="2">
    <source>
        <dbReference type="EMBL" id="CEK49523.1"/>
    </source>
</evidence>
<feature type="region of interest" description="Disordered" evidence="1">
    <location>
        <begin position="1"/>
        <end position="24"/>
    </location>
</feature>
<accession>A0A0B6Y087</accession>
<reference evidence="2" key="1">
    <citation type="submission" date="2014-12" db="EMBL/GenBank/DDBJ databases">
        <title>Insight into the proteome of Arion vulgaris.</title>
        <authorList>
            <person name="Aradska J."/>
            <person name="Bulat T."/>
            <person name="Smidak R."/>
            <person name="Sarate P."/>
            <person name="Gangsoo J."/>
            <person name="Sialana F."/>
            <person name="Bilban M."/>
            <person name="Lubec G."/>
        </authorList>
    </citation>
    <scope>NUCLEOTIDE SEQUENCE</scope>
    <source>
        <tissue evidence="2">Skin</tissue>
    </source>
</reference>
<feature type="compositionally biased region" description="Polar residues" evidence="1">
    <location>
        <begin position="1"/>
        <end position="14"/>
    </location>
</feature>
<organism evidence="2">
    <name type="scientific">Arion vulgaris</name>
    <dbReference type="NCBI Taxonomy" id="1028688"/>
    <lineage>
        <taxon>Eukaryota</taxon>
        <taxon>Metazoa</taxon>
        <taxon>Spiralia</taxon>
        <taxon>Lophotrochozoa</taxon>
        <taxon>Mollusca</taxon>
        <taxon>Gastropoda</taxon>
        <taxon>Heterobranchia</taxon>
        <taxon>Euthyneura</taxon>
        <taxon>Panpulmonata</taxon>
        <taxon>Eupulmonata</taxon>
        <taxon>Stylommatophora</taxon>
        <taxon>Helicina</taxon>
        <taxon>Arionoidea</taxon>
        <taxon>Arionidae</taxon>
        <taxon>Arion</taxon>
    </lineage>
</organism>
<gene>
    <name evidence="2" type="primary">ORF8008</name>
</gene>
<sequence>MKQYTKQTSNSQMSPKDRGSKTTKLFYLTVRMRKLNNREDKLDRLGELGY</sequence>